<keyword evidence="6 17" id="KW-0032">Aminotransferase</keyword>
<keyword evidence="8 17" id="KW-0808">Transferase</keyword>
<dbReference type="InterPro" id="IPR005786">
    <property type="entry name" value="B_amino_transII"/>
</dbReference>
<evidence type="ECO:0000256" key="12">
    <source>
        <dbReference type="ARBA" id="ARBA00048798"/>
    </source>
</evidence>
<dbReference type="InterPro" id="IPR033939">
    <property type="entry name" value="BCAT_family"/>
</dbReference>
<dbReference type="Gene3D" id="3.20.10.10">
    <property type="entry name" value="D-amino Acid Aminotransferase, subunit A, domain 2"/>
    <property type="match status" value="1"/>
</dbReference>
<evidence type="ECO:0000256" key="14">
    <source>
        <dbReference type="PIRSR" id="PIRSR006468-1"/>
    </source>
</evidence>
<evidence type="ECO:0000256" key="3">
    <source>
        <dbReference type="ARBA" id="ARBA00004931"/>
    </source>
</evidence>
<keyword evidence="10 17" id="KW-0100">Branched-chain amino acid biosynthesis</keyword>
<evidence type="ECO:0000256" key="13">
    <source>
        <dbReference type="ARBA" id="ARBA00049229"/>
    </source>
</evidence>
<keyword evidence="19" id="KW-1185">Reference proteome</keyword>
<accession>A0A934QBE4</accession>
<dbReference type="InterPro" id="IPR018300">
    <property type="entry name" value="Aminotrans_IV_CS"/>
</dbReference>
<evidence type="ECO:0000256" key="4">
    <source>
        <dbReference type="ARBA" id="ARBA00005072"/>
    </source>
</evidence>
<dbReference type="PANTHER" id="PTHR11825">
    <property type="entry name" value="SUBGROUP IIII AMINOTRANSFERASE"/>
    <property type="match status" value="1"/>
</dbReference>
<reference evidence="18" key="1">
    <citation type="submission" date="2020-12" db="EMBL/GenBank/DDBJ databases">
        <title>Leucobacter sp. CAS1, isolated from Chromium sludge.</title>
        <authorList>
            <person name="Xu Z."/>
        </authorList>
    </citation>
    <scope>NUCLEOTIDE SEQUENCE</scope>
    <source>
        <strain evidence="18">CSA1</strain>
    </source>
</reference>
<comment type="pathway">
    <text evidence="4">Amino-acid biosynthesis; L-leucine biosynthesis; L-leucine from 3-methyl-2-oxobutanoate: step 4/4.</text>
</comment>
<organism evidence="18 19">
    <name type="scientific">Leucobacter chromiisoli</name>
    <dbReference type="NCBI Taxonomy" id="2796471"/>
    <lineage>
        <taxon>Bacteria</taxon>
        <taxon>Bacillati</taxon>
        <taxon>Actinomycetota</taxon>
        <taxon>Actinomycetes</taxon>
        <taxon>Micrococcales</taxon>
        <taxon>Microbacteriaceae</taxon>
        <taxon>Leucobacter</taxon>
    </lineage>
</organism>
<comment type="caution">
    <text evidence="18">The sequence shown here is derived from an EMBL/GenBank/DDBJ whole genome shotgun (WGS) entry which is preliminary data.</text>
</comment>
<evidence type="ECO:0000256" key="16">
    <source>
        <dbReference type="RuleBase" id="RU004516"/>
    </source>
</evidence>
<comment type="pathway">
    <text evidence="2">Amino-acid biosynthesis; L-isoleucine biosynthesis; L-isoleucine from 2-oxobutanoate: step 4/4.</text>
</comment>
<keyword evidence="7 17" id="KW-0028">Amino-acid biosynthesis</keyword>
<comment type="similarity">
    <text evidence="5 15">Belongs to the class-IV pyridoxal-phosphate-dependent aminotransferase family.</text>
</comment>
<dbReference type="NCBIfam" id="NF009897">
    <property type="entry name" value="PRK13357.1"/>
    <property type="match status" value="1"/>
</dbReference>
<comment type="pathway">
    <text evidence="3">Amino-acid biosynthesis; L-valine biosynthesis; L-valine from pyruvate: step 4/4.</text>
</comment>
<evidence type="ECO:0000256" key="2">
    <source>
        <dbReference type="ARBA" id="ARBA00004824"/>
    </source>
</evidence>
<gene>
    <name evidence="18" type="ORF">JD276_14320</name>
</gene>
<dbReference type="Pfam" id="PF01063">
    <property type="entry name" value="Aminotran_4"/>
    <property type="match status" value="1"/>
</dbReference>
<evidence type="ECO:0000313" key="19">
    <source>
        <dbReference type="Proteomes" id="UP000608530"/>
    </source>
</evidence>
<evidence type="ECO:0000256" key="9">
    <source>
        <dbReference type="ARBA" id="ARBA00022898"/>
    </source>
</evidence>
<dbReference type="PROSITE" id="PS00770">
    <property type="entry name" value="AA_TRANSFER_CLASS_4"/>
    <property type="match status" value="1"/>
</dbReference>
<dbReference type="InterPro" id="IPR036038">
    <property type="entry name" value="Aminotransferase-like"/>
</dbReference>
<feature type="modified residue" description="N6-(pyridoxal phosphate)lysine" evidence="14">
    <location>
        <position position="200"/>
    </location>
</feature>
<sequence>MTDLAFAHTEATRLPEDQRRAILADPGFGNHFTDHMVSIEWTKEAGWHNASVVPYGPIQMDPASSVLHYGQEIFEGLKAYRRPDGSIVTFRPDANAKRMNESARRLALPELPEELFVQAIRELVRVDADWVPTSPDQSLYIRPFMIADENFLGVRSAHRARFMVIASPAGPYFTGGVKPVSIWLSQDLSRAGRGGTGAAKCGGNYAASLLPQDEAARNGCQQVLFTDSATEDTIDELGGMNLFLVRADGTLVTPRLNGNILDGITRKSLIQLAKDRGHAVEEREITVSEWREGAADGSIVEAFACGTAAVITPIGRLKSADFTIDFGDRAPGPLTMSLREELTGIQFGTTEDRFGWLDVAVPDGSRSATGDTATVNTATVNTATGDAEVGDARTQAVAS</sequence>
<dbReference type="SUPFAM" id="SSF56752">
    <property type="entry name" value="D-aminoacid aminotransferase-like PLP-dependent enzymes"/>
    <property type="match status" value="1"/>
</dbReference>
<comment type="catalytic activity">
    <reaction evidence="12 17">
        <text>L-isoleucine + 2-oxoglutarate = (S)-3-methyl-2-oxopentanoate + L-glutamate</text>
        <dbReference type="Rhea" id="RHEA:24801"/>
        <dbReference type="ChEBI" id="CHEBI:16810"/>
        <dbReference type="ChEBI" id="CHEBI:29985"/>
        <dbReference type="ChEBI" id="CHEBI:35146"/>
        <dbReference type="ChEBI" id="CHEBI:58045"/>
        <dbReference type="EC" id="2.6.1.42"/>
    </reaction>
</comment>
<evidence type="ECO:0000256" key="8">
    <source>
        <dbReference type="ARBA" id="ARBA00022679"/>
    </source>
</evidence>
<dbReference type="GO" id="GO:0008652">
    <property type="term" value="P:amino acid biosynthetic process"/>
    <property type="evidence" value="ECO:0007669"/>
    <property type="project" value="UniProtKB-KW"/>
</dbReference>
<keyword evidence="9 16" id="KW-0663">Pyridoxal phosphate</keyword>
<dbReference type="EMBL" id="JAEHOH010000022">
    <property type="protein sequence ID" value="MBK0420207.1"/>
    <property type="molecule type" value="Genomic_DNA"/>
</dbReference>
<dbReference type="Gene3D" id="3.30.470.10">
    <property type="match status" value="1"/>
</dbReference>
<name>A0A934QBE4_9MICO</name>
<dbReference type="GO" id="GO:0009082">
    <property type="term" value="P:branched-chain amino acid biosynthetic process"/>
    <property type="evidence" value="ECO:0007669"/>
    <property type="project" value="UniProtKB-KW"/>
</dbReference>
<evidence type="ECO:0000256" key="11">
    <source>
        <dbReference type="ARBA" id="ARBA00048212"/>
    </source>
</evidence>
<evidence type="ECO:0000256" key="1">
    <source>
        <dbReference type="ARBA" id="ARBA00001933"/>
    </source>
</evidence>
<dbReference type="InterPro" id="IPR001544">
    <property type="entry name" value="Aminotrans_IV"/>
</dbReference>
<dbReference type="InterPro" id="IPR043132">
    <property type="entry name" value="BCAT-like_C"/>
</dbReference>
<comment type="catalytic activity">
    <reaction evidence="13 17">
        <text>L-leucine + 2-oxoglutarate = 4-methyl-2-oxopentanoate + L-glutamate</text>
        <dbReference type="Rhea" id="RHEA:18321"/>
        <dbReference type="ChEBI" id="CHEBI:16810"/>
        <dbReference type="ChEBI" id="CHEBI:17865"/>
        <dbReference type="ChEBI" id="CHEBI:29985"/>
        <dbReference type="ChEBI" id="CHEBI:57427"/>
        <dbReference type="EC" id="2.6.1.42"/>
    </reaction>
</comment>
<dbReference type="AlphaFoldDB" id="A0A934QBE4"/>
<comment type="cofactor">
    <cofactor evidence="1 16">
        <name>pyridoxal 5'-phosphate</name>
        <dbReference type="ChEBI" id="CHEBI:597326"/>
    </cofactor>
</comment>
<evidence type="ECO:0000256" key="15">
    <source>
        <dbReference type="RuleBase" id="RU004106"/>
    </source>
</evidence>
<dbReference type="RefSeq" id="WP_200116346.1">
    <property type="nucleotide sequence ID" value="NZ_JAEHOH010000022.1"/>
</dbReference>
<dbReference type="CDD" id="cd01557">
    <property type="entry name" value="BCAT_beta_family"/>
    <property type="match status" value="1"/>
</dbReference>
<dbReference type="Proteomes" id="UP000608530">
    <property type="component" value="Unassembled WGS sequence"/>
</dbReference>
<evidence type="ECO:0000256" key="5">
    <source>
        <dbReference type="ARBA" id="ARBA00009320"/>
    </source>
</evidence>
<dbReference type="PIRSF" id="PIRSF006468">
    <property type="entry name" value="BCAT1"/>
    <property type="match status" value="1"/>
</dbReference>
<proteinExistence type="inferred from homology"/>
<evidence type="ECO:0000256" key="7">
    <source>
        <dbReference type="ARBA" id="ARBA00022605"/>
    </source>
</evidence>
<evidence type="ECO:0000313" key="18">
    <source>
        <dbReference type="EMBL" id="MBK0420207.1"/>
    </source>
</evidence>
<protein>
    <recommendedName>
        <fullName evidence="17">Branched-chain-amino-acid aminotransferase</fullName>
        <ecNumber evidence="17">2.6.1.42</ecNumber>
    </recommendedName>
</protein>
<dbReference type="GO" id="GO:0004084">
    <property type="term" value="F:branched-chain-amino-acid transaminase activity"/>
    <property type="evidence" value="ECO:0007669"/>
    <property type="project" value="UniProtKB-EC"/>
</dbReference>
<dbReference type="PANTHER" id="PTHR11825:SF44">
    <property type="entry name" value="BRANCHED-CHAIN-AMINO-ACID AMINOTRANSFERASE"/>
    <property type="match status" value="1"/>
</dbReference>
<dbReference type="NCBIfam" id="TIGR01123">
    <property type="entry name" value="ilvE_II"/>
    <property type="match status" value="1"/>
</dbReference>
<dbReference type="EC" id="2.6.1.42" evidence="17"/>
<evidence type="ECO:0000256" key="6">
    <source>
        <dbReference type="ARBA" id="ARBA00022576"/>
    </source>
</evidence>
<dbReference type="InterPro" id="IPR043131">
    <property type="entry name" value="BCAT-like_N"/>
</dbReference>
<comment type="catalytic activity">
    <reaction evidence="11 17">
        <text>L-valine + 2-oxoglutarate = 3-methyl-2-oxobutanoate + L-glutamate</text>
        <dbReference type="Rhea" id="RHEA:24813"/>
        <dbReference type="ChEBI" id="CHEBI:11851"/>
        <dbReference type="ChEBI" id="CHEBI:16810"/>
        <dbReference type="ChEBI" id="CHEBI:29985"/>
        <dbReference type="ChEBI" id="CHEBI:57762"/>
        <dbReference type="EC" id="2.6.1.42"/>
    </reaction>
</comment>
<evidence type="ECO:0000256" key="10">
    <source>
        <dbReference type="ARBA" id="ARBA00023304"/>
    </source>
</evidence>
<evidence type="ECO:0000256" key="17">
    <source>
        <dbReference type="RuleBase" id="RU004517"/>
    </source>
</evidence>